<dbReference type="EMBL" id="MDDG01000001">
    <property type="protein sequence ID" value="OQE46352.1"/>
    <property type="molecule type" value="Genomic_DNA"/>
</dbReference>
<evidence type="ECO:0000313" key="6">
    <source>
        <dbReference type="Proteomes" id="UP000191500"/>
    </source>
</evidence>
<dbReference type="PROSITE" id="PS50088">
    <property type="entry name" value="ANK_REPEAT"/>
    <property type="match status" value="1"/>
</dbReference>
<dbReference type="PANTHER" id="PTHR24198">
    <property type="entry name" value="ANKYRIN REPEAT AND PROTEIN KINASE DOMAIN-CONTAINING PROTEIN"/>
    <property type="match status" value="1"/>
</dbReference>
<feature type="region of interest" description="Disordered" evidence="4">
    <location>
        <begin position="712"/>
        <end position="734"/>
    </location>
</feature>
<comment type="caution">
    <text evidence="5">The sequence shown here is derived from an EMBL/GenBank/DDBJ whole genome shotgun (WGS) entry which is preliminary data.</text>
</comment>
<gene>
    <name evidence="5" type="ORF">PENCOP_c001G02425</name>
</gene>
<dbReference type="SUPFAM" id="SSF48403">
    <property type="entry name" value="Ankyrin repeat"/>
    <property type="match status" value="2"/>
</dbReference>
<dbReference type="Pfam" id="PF12796">
    <property type="entry name" value="Ank_2"/>
    <property type="match status" value="1"/>
</dbReference>
<dbReference type="InterPro" id="IPR036770">
    <property type="entry name" value="Ankyrin_rpt-contain_sf"/>
</dbReference>
<keyword evidence="6" id="KW-1185">Reference proteome</keyword>
<keyword evidence="2 3" id="KW-0040">ANK repeat</keyword>
<dbReference type="STRING" id="36646.A0A1V6V6R5"/>
<reference evidence="6" key="1">
    <citation type="journal article" date="2017" name="Nat. Microbiol.">
        <title>Global analysis of biosynthetic gene clusters reveals vast potential of secondary metabolite production in Penicillium species.</title>
        <authorList>
            <person name="Nielsen J.C."/>
            <person name="Grijseels S."/>
            <person name="Prigent S."/>
            <person name="Ji B."/>
            <person name="Dainat J."/>
            <person name="Nielsen K.F."/>
            <person name="Frisvad J.C."/>
            <person name="Workman M."/>
            <person name="Nielsen J."/>
        </authorList>
    </citation>
    <scope>NUCLEOTIDE SEQUENCE [LARGE SCALE GENOMIC DNA]</scope>
    <source>
        <strain evidence="6">IBT 31321</strain>
    </source>
</reference>
<proteinExistence type="predicted"/>
<feature type="repeat" description="ANK" evidence="3">
    <location>
        <begin position="177"/>
        <end position="204"/>
    </location>
</feature>
<evidence type="ECO:0000256" key="4">
    <source>
        <dbReference type="SAM" id="MobiDB-lite"/>
    </source>
</evidence>
<evidence type="ECO:0000256" key="1">
    <source>
        <dbReference type="ARBA" id="ARBA00022737"/>
    </source>
</evidence>
<dbReference type="InterPro" id="IPR002110">
    <property type="entry name" value="Ankyrin_rpt"/>
</dbReference>
<evidence type="ECO:0000256" key="2">
    <source>
        <dbReference type="ARBA" id="ARBA00023043"/>
    </source>
</evidence>
<dbReference type="AlphaFoldDB" id="A0A1V6V6R5"/>
<keyword evidence="1" id="KW-0677">Repeat</keyword>
<protein>
    <submittedName>
        <fullName evidence="5">Uncharacterized protein</fullName>
    </submittedName>
</protein>
<dbReference type="SMART" id="SM00248">
    <property type="entry name" value="ANK"/>
    <property type="match status" value="11"/>
</dbReference>
<evidence type="ECO:0000313" key="5">
    <source>
        <dbReference type="EMBL" id="OQE46352.1"/>
    </source>
</evidence>
<evidence type="ECO:0000256" key="3">
    <source>
        <dbReference type="PROSITE-ProRule" id="PRU00023"/>
    </source>
</evidence>
<dbReference type="Gene3D" id="1.25.40.20">
    <property type="entry name" value="Ankyrin repeat-containing domain"/>
    <property type="match status" value="3"/>
</dbReference>
<sequence length="790" mass="88507">MSQTCHLSYTIFNPQLYSRFANSCDPNILRLVRTGNSDAVRMLLSAGYKLFDFMETPQFWWREGDTFVDNKTCSSPMIIAATKGHLEILQMLIDNLPSIITKSAFRSWHLLCRAAMRGHLDLVKFLIAQGVLVNYIDKAGTTLMQSAIRGGHLPVVKYIMEETMCKDQLQALTVDLLYRATNAGHLEIVKYLVKCGADFTYPNSKYNPTSAFDAAMTRGYDNIISFFLENCPPKLPGNMTTSGWNSMLRPCYRDSPKLFRRSPWEKPHIAQAILDRVDLETKLADITPLEQAYLLAVAAETGNMSLTQRLLDSRCGPVLSQLSYTPVCRSINNGHAEITEAFLRSQDYHVSQIDVSTAAKKGETAVVLRLLHKIDDKDFKRFAAVALNTACDSDQFIAGMENTLGALNKYDVETLISLATNSADLQASRAGRLEVMKFLLEKGGIQPFDKIHKQINHLRRHSLKPISFLEHAAAVCPVDQFRAALAQWNFELDPYNDYCKAALAASALHKNAETLQVFIERGFDVNSTHLHGQTISPLLHLVVETLDENGRLIDVDDEHAQVRQFDRPNGHTMLGHINPRASIQLLIEHGAGINQADSDGRTALFLATERMTLAFAEELLRLGANPLIKGLGRGTALQLAISQAQIKYVKAFLKAMEARSFTCDNFLALVPDTLPIEMLPNRASGERFSVPAGHPLSQRRMLARDGHMEPTKTFPLPCGDGNRRGSTSSDYPSTDEEIYREGLENSQDNFISIWSAYKDDDCISDLRWVRFFIAKAMTQHHWRMIYPAPG</sequence>
<accession>A0A1V6V6R5</accession>
<dbReference type="Proteomes" id="UP000191500">
    <property type="component" value="Unassembled WGS sequence"/>
</dbReference>
<organism evidence="5 6">
    <name type="scientific">Penicillium coprophilum</name>
    <dbReference type="NCBI Taxonomy" id="36646"/>
    <lineage>
        <taxon>Eukaryota</taxon>
        <taxon>Fungi</taxon>
        <taxon>Dikarya</taxon>
        <taxon>Ascomycota</taxon>
        <taxon>Pezizomycotina</taxon>
        <taxon>Eurotiomycetes</taxon>
        <taxon>Eurotiomycetidae</taxon>
        <taxon>Eurotiales</taxon>
        <taxon>Aspergillaceae</taxon>
        <taxon>Penicillium</taxon>
    </lineage>
</organism>
<name>A0A1V6V6R5_9EURO</name>
<dbReference type="PANTHER" id="PTHR24198:SF165">
    <property type="entry name" value="ANKYRIN REPEAT-CONTAINING PROTEIN-RELATED"/>
    <property type="match status" value="1"/>
</dbReference>